<protein>
    <submittedName>
        <fullName evidence="1">Uncharacterized protein</fullName>
    </submittedName>
</protein>
<dbReference type="EMBL" id="JAIWYP010000001">
    <property type="protein sequence ID" value="KAH3883146.1"/>
    <property type="molecule type" value="Genomic_DNA"/>
</dbReference>
<gene>
    <name evidence="1" type="ORF">DPMN_007096</name>
</gene>
<organism evidence="1 2">
    <name type="scientific">Dreissena polymorpha</name>
    <name type="common">Zebra mussel</name>
    <name type="synonym">Mytilus polymorpha</name>
    <dbReference type="NCBI Taxonomy" id="45954"/>
    <lineage>
        <taxon>Eukaryota</taxon>
        <taxon>Metazoa</taxon>
        <taxon>Spiralia</taxon>
        <taxon>Lophotrochozoa</taxon>
        <taxon>Mollusca</taxon>
        <taxon>Bivalvia</taxon>
        <taxon>Autobranchia</taxon>
        <taxon>Heteroconchia</taxon>
        <taxon>Euheterodonta</taxon>
        <taxon>Imparidentia</taxon>
        <taxon>Neoheterodontei</taxon>
        <taxon>Myida</taxon>
        <taxon>Dreissenoidea</taxon>
        <taxon>Dreissenidae</taxon>
        <taxon>Dreissena</taxon>
    </lineage>
</organism>
<name>A0A9D4MV90_DREPO</name>
<proteinExistence type="predicted"/>
<comment type="caution">
    <text evidence="1">The sequence shown here is derived from an EMBL/GenBank/DDBJ whole genome shotgun (WGS) entry which is preliminary data.</text>
</comment>
<reference evidence="1" key="1">
    <citation type="journal article" date="2019" name="bioRxiv">
        <title>The Genome of the Zebra Mussel, Dreissena polymorpha: A Resource for Invasive Species Research.</title>
        <authorList>
            <person name="McCartney M.A."/>
            <person name="Auch B."/>
            <person name="Kono T."/>
            <person name="Mallez S."/>
            <person name="Zhang Y."/>
            <person name="Obille A."/>
            <person name="Becker A."/>
            <person name="Abrahante J.E."/>
            <person name="Garbe J."/>
            <person name="Badalamenti J.P."/>
            <person name="Herman A."/>
            <person name="Mangelson H."/>
            <person name="Liachko I."/>
            <person name="Sullivan S."/>
            <person name="Sone E.D."/>
            <person name="Koren S."/>
            <person name="Silverstein K.A.T."/>
            <person name="Beckman K.B."/>
            <person name="Gohl D.M."/>
        </authorList>
    </citation>
    <scope>NUCLEOTIDE SEQUENCE</scope>
    <source>
        <strain evidence="1">Duluth1</strain>
        <tissue evidence="1">Whole animal</tissue>
    </source>
</reference>
<evidence type="ECO:0000313" key="1">
    <source>
        <dbReference type="EMBL" id="KAH3883146.1"/>
    </source>
</evidence>
<reference evidence="1" key="2">
    <citation type="submission" date="2020-11" db="EMBL/GenBank/DDBJ databases">
        <authorList>
            <person name="McCartney M.A."/>
            <person name="Auch B."/>
            <person name="Kono T."/>
            <person name="Mallez S."/>
            <person name="Becker A."/>
            <person name="Gohl D.M."/>
            <person name="Silverstein K.A.T."/>
            <person name="Koren S."/>
            <person name="Bechman K.B."/>
            <person name="Herman A."/>
            <person name="Abrahante J.E."/>
            <person name="Garbe J."/>
        </authorList>
    </citation>
    <scope>NUCLEOTIDE SEQUENCE</scope>
    <source>
        <strain evidence="1">Duluth1</strain>
        <tissue evidence="1">Whole animal</tissue>
    </source>
</reference>
<evidence type="ECO:0000313" key="2">
    <source>
        <dbReference type="Proteomes" id="UP000828390"/>
    </source>
</evidence>
<dbReference type="Proteomes" id="UP000828390">
    <property type="component" value="Unassembled WGS sequence"/>
</dbReference>
<keyword evidence="2" id="KW-1185">Reference proteome</keyword>
<accession>A0A9D4MV90</accession>
<dbReference type="AlphaFoldDB" id="A0A9D4MV90"/>
<sequence length="129" mass="13288">MQHIYIVLDTSNRPPLLLPFSSMVKVIGTSSVTVSGNSGSASAVSVGSIVTSILSRRVMLNVPSNGSGSRSAAADDSFIDVELSNGSRSAATVLVRAVSSSSASVSVVSGQCLSSHCLHMKCNPSFRWA</sequence>